<keyword evidence="1" id="KW-0812">Transmembrane</keyword>
<keyword evidence="3" id="KW-1185">Reference proteome</keyword>
<organism evidence="2 3">
    <name type="scientific">Punica granatum</name>
    <name type="common">Pomegranate</name>
    <dbReference type="NCBI Taxonomy" id="22663"/>
    <lineage>
        <taxon>Eukaryota</taxon>
        <taxon>Viridiplantae</taxon>
        <taxon>Streptophyta</taxon>
        <taxon>Embryophyta</taxon>
        <taxon>Tracheophyta</taxon>
        <taxon>Spermatophyta</taxon>
        <taxon>Magnoliopsida</taxon>
        <taxon>eudicotyledons</taxon>
        <taxon>Gunneridae</taxon>
        <taxon>Pentapetalae</taxon>
        <taxon>rosids</taxon>
        <taxon>malvids</taxon>
        <taxon>Myrtales</taxon>
        <taxon>Lythraceae</taxon>
        <taxon>Punica</taxon>
    </lineage>
</organism>
<keyword evidence="1" id="KW-0472">Membrane</keyword>
<name>A0A2I0J509_PUNGR</name>
<evidence type="ECO:0000313" key="3">
    <source>
        <dbReference type="Proteomes" id="UP000233551"/>
    </source>
</evidence>
<accession>A0A2I0J509</accession>
<sequence length="258" mass="28812">MMNKGEKYVEAESLVEEDKFDVRPAKSISTHMIVATMLAIFSSASILYPPTMAVFKEQWDPLEQHCIVVMCFVVQTVALVSSLGVVYIQLFPVDVDEADGGQTKHLICRKCSRYGHQILALAIKATTAGTLFRILLRWGLLTFFIVAFGAHDYNPGRVKPLECKRNVRLEQAPVVSDVGISKAHDYNPGRVKPLECKRNVRLEQAPVVSDVGISKAASCREVRITHMYARVCVTRRLEYKCNVRLEQAPVVSDVGTSK</sequence>
<feature type="transmembrane region" description="Helical" evidence="1">
    <location>
        <begin position="32"/>
        <end position="55"/>
    </location>
</feature>
<proteinExistence type="predicted"/>
<feature type="transmembrane region" description="Helical" evidence="1">
    <location>
        <begin position="131"/>
        <end position="150"/>
    </location>
</feature>
<reference evidence="2 3" key="1">
    <citation type="submission" date="2017-11" db="EMBL/GenBank/DDBJ databases">
        <title>De-novo sequencing of pomegranate (Punica granatum L.) genome.</title>
        <authorList>
            <person name="Akparov Z."/>
            <person name="Amiraslanov A."/>
            <person name="Hajiyeva S."/>
            <person name="Abbasov M."/>
            <person name="Kaur K."/>
            <person name="Hamwieh A."/>
            <person name="Solovyev V."/>
            <person name="Salamov A."/>
            <person name="Braich B."/>
            <person name="Kosarev P."/>
            <person name="Mahmoud A."/>
            <person name="Hajiyev E."/>
            <person name="Babayeva S."/>
            <person name="Izzatullayeva V."/>
            <person name="Mammadov A."/>
            <person name="Mammadov A."/>
            <person name="Sharifova S."/>
            <person name="Ojaghi J."/>
            <person name="Eynullazada K."/>
            <person name="Bayramov B."/>
            <person name="Abdulazimova A."/>
            <person name="Shahmuradov I."/>
        </authorList>
    </citation>
    <scope>NUCLEOTIDE SEQUENCE [LARGE SCALE GENOMIC DNA]</scope>
    <source>
        <strain evidence="3">cv. AG2017</strain>
        <tissue evidence="2">Leaf</tissue>
    </source>
</reference>
<dbReference type="AlphaFoldDB" id="A0A2I0J509"/>
<comment type="caution">
    <text evidence="2">The sequence shown here is derived from an EMBL/GenBank/DDBJ whole genome shotgun (WGS) entry which is preliminary data.</text>
</comment>
<evidence type="ECO:0000256" key="1">
    <source>
        <dbReference type="SAM" id="Phobius"/>
    </source>
</evidence>
<protein>
    <submittedName>
        <fullName evidence="2">Uncharacterized protein</fullName>
    </submittedName>
</protein>
<dbReference type="Proteomes" id="UP000233551">
    <property type="component" value="Unassembled WGS sequence"/>
</dbReference>
<gene>
    <name evidence="2" type="ORF">CRG98_028627</name>
</gene>
<dbReference type="EMBL" id="PGOL01002067">
    <property type="protein sequence ID" value="PKI51000.1"/>
    <property type="molecule type" value="Genomic_DNA"/>
</dbReference>
<keyword evidence="1" id="KW-1133">Transmembrane helix</keyword>
<evidence type="ECO:0000313" key="2">
    <source>
        <dbReference type="EMBL" id="PKI51000.1"/>
    </source>
</evidence>
<feature type="transmembrane region" description="Helical" evidence="1">
    <location>
        <begin position="67"/>
        <end position="90"/>
    </location>
</feature>